<dbReference type="PANTHER" id="PTHR39518:SF2">
    <property type="entry name" value="UPF0215 PROTEIN MJ1150"/>
    <property type="match status" value="1"/>
</dbReference>
<dbReference type="HAMAP" id="MF_00582">
    <property type="entry name" value="UPF0215"/>
    <property type="match status" value="1"/>
</dbReference>
<comment type="caution">
    <text evidence="2">The sequence shown here is derived from an EMBL/GenBank/DDBJ whole genome shotgun (WGS) entry which is preliminary data.</text>
</comment>
<protein>
    <recommendedName>
        <fullName evidence="1">UPF0215 protein D6D85_13270</fullName>
    </recommendedName>
</protein>
<dbReference type="OrthoDB" id="15207at2157"/>
<dbReference type="AlphaFoldDB" id="A0A429GFP9"/>
<gene>
    <name evidence="2" type="ORF">D6D85_13270</name>
</gene>
<evidence type="ECO:0000313" key="2">
    <source>
        <dbReference type="EMBL" id="RSN72592.1"/>
    </source>
</evidence>
<dbReference type="Proteomes" id="UP000277582">
    <property type="component" value="Unassembled WGS sequence"/>
</dbReference>
<sequence length="178" mass="20227">MAIRVLAVDDAPFKKGVDKWTFIVCLLFRDLILEKAIKARIEVDGSDAEEKIVEVVNNLRGEVNILMLHGTTMGGFNMINLSSLHNKLGIPVISFLERAPRDDLVVHALKSAGKEDKIEDFLRQPKYTPFKTKYGIIHCLFEGINEREVEEILKRYCIESKFPEQLRIANIVASIARC</sequence>
<evidence type="ECO:0000313" key="3">
    <source>
        <dbReference type="Proteomes" id="UP000277582"/>
    </source>
</evidence>
<dbReference type="PANTHER" id="PTHR39518">
    <property type="entry name" value="UPF0215 PROTEIN MJ1150"/>
    <property type="match status" value="1"/>
</dbReference>
<name>A0A429GFP9_9CREN</name>
<dbReference type="InterPro" id="IPR002802">
    <property type="entry name" value="Endo_dU"/>
</dbReference>
<evidence type="ECO:0000256" key="1">
    <source>
        <dbReference type="HAMAP-Rule" id="MF_00582"/>
    </source>
</evidence>
<dbReference type="EMBL" id="RCOS01000146">
    <property type="protein sequence ID" value="RSN72592.1"/>
    <property type="molecule type" value="Genomic_DNA"/>
</dbReference>
<dbReference type="PIRSF" id="PIRSF006380">
    <property type="entry name" value="UCP006380"/>
    <property type="match status" value="1"/>
</dbReference>
<reference evidence="2 3" key="1">
    <citation type="submission" date="2018-10" db="EMBL/GenBank/DDBJ databases">
        <title>Co-occurring genomic capacity for anaerobic methane metabolism and dissimilatory sulfite reduction discovered in the Korarchaeota.</title>
        <authorList>
            <person name="Mckay L.J."/>
            <person name="Dlakic M."/>
            <person name="Fields M.W."/>
            <person name="Delmont T.O."/>
            <person name="Eren A.M."/>
            <person name="Jay Z.J."/>
            <person name="Klingelsmith K.B."/>
            <person name="Rusch D.B."/>
            <person name="Inskeep W.P."/>
        </authorList>
    </citation>
    <scope>NUCLEOTIDE SEQUENCE [LARGE SCALE GENOMIC DNA]</scope>
    <source>
        <strain evidence="2 3">MDKW</strain>
    </source>
</reference>
<dbReference type="RefSeq" id="WP_125672431.1">
    <property type="nucleotide sequence ID" value="NZ_RCOS01000146.1"/>
</dbReference>
<comment type="similarity">
    <text evidence="1">Belongs to the UPF0215 family.</text>
</comment>
<dbReference type="Pfam" id="PF01949">
    <property type="entry name" value="Endo_dU"/>
    <property type="match status" value="1"/>
</dbReference>
<dbReference type="Gene3D" id="3.30.2170.10">
    <property type="entry name" value="archaeoglobus fulgidus dsm 4304 superfamily"/>
    <property type="match status" value="1"/>
</dbReference>
<keyword evidence="3" id="KW-1185">Reference proteome</keyword>
<proteinExistence type="inferred from homology"/>
<accession>A0A429GFP9</accession>
<organism evidence="2 3">
    <name type="scientific">Candidatus Methanodesulfokora washburnensis</name>
    <dbReference type="NCBI Taxonomy" id="2478471"/>
    <lineage>
        <taxon>Archaea</taxon>
        <taxon>Thermoproteota</taxon>
        <taxon>Candidatus Korarchaeia</taxon>
        <taxon>Candidatus Korarchaeia incertae sedis</taxon>
        <taxon>Candidatus Methanodesulfokora</taxon>
    </lineage>
</organism>